<proteinExistence type="inferred from homology"/>
<evidence type="ECO:0000256" key="3">
    <source>
        <dbReference type="ARBA" id="ARBA00048508"/>
    </source>
</evidence>
<dbReference type="Gene3D" id="3.40.50.720">
    <property type="entry name" value="NAD(P)-binding Rossmann-like Domain"/>
    <property type="match status" value="1"/>
</dbReference>
<name>A0A151GGY6_DRECN</name>
<keyword evidence="6" id="KW-1185">Reference proteome</keyword>
<dbReference type="GeneID" id="63716013"/>
<dbReference type="InterPro" id="IPR050259">
    <property type="entry name" value="SDR"/>
</dbReference>
<dbReference type="GO" id="GO:0004316">
    <property type="term" value="F:3-oxoacyl-[acyl-carrier-protein] reductase (NADPH) activity"/>
    <property type="evidence" value="ECO:0007669"/>
    <property type="project" value="UniProtKB-EC"/>
</dbReference>
<dbReference type="PRINTS" id="PR00080">
    <property type="entry name" value="SDRFAMILY"/>
</dbReference>
<dbReference type="InParanoid" id="A0A151GGY6"/>
<evidence type="ECO:0000313" key="5">
    <source>
        <dbReference type="EMBL" id="KYK56370.1"/>
    </source>
</evidence>
<organism evidence="5 6">
    <name type="scientific">Drechmeria coniospora</name>
    <name type="common">Nematophagous fungus</name>
    <name type="synonym">Meria coniospora</name>
    <dbReference type="NCBI Taxonomy" id="98403"/>
    <lineage>
        <taxon>Eukaryota</taxon>
        <taxon>Fungi</taxon>
        <taxon>Dikarya</taxon>
        <taxon>Ascomycota</taxon>
        <taxon>Pezizomycotina</taxon>
        <taxon>Sordariomycetes</taxon>
        <taxon>Hypocreomycetidae</taxon>
        <taxon>Hypocreales</taxon>
        <taxon>Ophiocordycipitaceae</taxon>
        <taxon>Drechmeria</taxon>
    </lineage>
</organism>
<evidence type="ECO:0000256" key="2">
    <source>
        <dbReference type="ARBA" id="ARBA00012948"/>
    </source>
</evidence>
<sequence length="277" mass="28704">MANRLAQLADHFAHPRRLFEGQVAIVTGGGQGVGAETARLLASKGARVVVADMDAEECRAVADKIQSSGGQAIGVSGDMTSSAYIAELVSSASHFGHGKIHIIVNTAGFGWDGAVHRMPEAQWETLIALHCTAPFRLARAAAAYFCVHDGEARRIINVSSANALDGDAGAVNYSLARAGVAGMSKTIAKDWGRRFGVRCDTITLGGAESPLTTAEDAGDDGISAGARRGRLWSDVAPRHGDATYADMHVGWPGSARAAASRILAVASDGLSRHATGC</sequence>
<dbReference type="Pfam" id="PF00106">
    <property type="entry name" value="adh_short"/>
    <property type="match status" value="1"/>
</dbReference>
<evidence type="ECO:0000256" key="4">
    <source>
        <dbReference type="RuleBase" id="RU000363"/>
    </source>
</evidence>
<reference evidence="5 6" key="1">
    <citation type="journal article" date="2016" name="Sci. Rep.">
        <title>Insights into Adaptations to a Near-Obligate Nematode Endoparasitic Lifestyle from the Finished Genome of Drechmeria coniospora.</title>
        <authorList>
            <person name="Zhang L."/>
            <person name="Zhou Z."/>
            <person name="Guo Q."/>
            <person name="Fokkens L."/>
            <person name="Miskei M."/>
            <person name="Pocsi I."/>
            <person name="Zhang W."/>
            <person name="Chen M."/>
            <person name="Wang L."/>
            <person name="Sun Y."/>
            <person name="Donzelli B.G."/>
            <person name="Gibson D.M."/>
            <person name="Nelson D.R."/>
            <person name="Luo J.G."/>
            <person name="Rep M."/>
            <person name="Liu H."/>
            <person name="Yang S."/>
            <person name="Wang J."/>
            <person name="Krasnoff S.B."/>
            <person name="Xu Y."/>
            <person name="Molnar I."/>
            <person name="Lin M."/>
        </authorList>
    </citation>
    <scope>NUCLEOTIDE SEQUENCE [LARGE SCALE GENOMIC DNA]</scope>
    <source>
        <strain evidence="5 6">ARSEF 6962</strain>
    </source>
</reference>
<dbReference type="AlphaFoldDB" id="A0A151GGY6"/>
<dbReference type="InterPro" id="IPR002347">
    <property type="entry name" value="SDR_fam"/>
</dbReference>
<gene>
    <name evidence="5" type="ORF">DCS_03370</name>
</gene>
<evidence type="ECO:0000256" key="1">
    <source>
        <dbReference type="ARBA" id="ARBA00006484"/>
    </source>
</evidence>
<dbReference type="Proteomes" id="UP000076580">
    <property type="component" value="Chromosome 02"/>
</dbReference>
<dbReference type="STRING" id="98403.A0A151GGY6"/>
<comment type="catalytic activity">
    <reaction evidence="3">
        <text>a (3R)-hydroxyacyl-[ACP] + NADP(+) = a 3-oxoacyl-[ACP] + NADPH + H(+)</text>
        <dbReference type="Rhea" id="RHEA:17397"/>
        <dbReference type="Rhea" id="RHEA-COMP:9916"/>
        <dbReference type="Rhea" id="RHEA-COMP:9945"/>
        <dbReference type="ChEBI" id="CHEBI:15378"/>
        <dbReference type="ChEBI" id="CHEBI:57783"/>
        <dbReference type="ChEBI" id="CHEBI:58349"/>
        <dbReference type="ChEBI" id="CHEBI:78776"/>
        <dbReference type="ChEBI" id="CHEBI:78827"/>
        <dbReference type="EC" id="1.1.1.100"/>
    </reaction>
</comment>
<dbReference type="RefSeq" id="XP_040655722.1">
    <property type="nucleotide sequence ID" value="XM_040800689.1"/>
</dbReference>
<dbReference type="EC" id="1.1.1.100" evidence="2"/>
<dbReference type="InterPro" id="IPR036291">
    <property type="entry name" value="NAD(P)-bd_dom_sf"/>
</dbReference>
<dbReference type="PANTHER" id="PTHR42879:SF2">
    <property type="entry name" value="3-OXOACYL-[ACYL-CARRIER-PROTEIN] REDUCTASE FABG"/>
    <property type="match status" value="1"/>
</dbReference>
<evidence type="ECO:0000313" key="6">
    <source>
        <dbReference type="Proteomes" id="UP000076580"/>
    </source>
</evidence>
<accession>A0A151GGY6</accession>
<dbReference type="PANTHER" id="PTHR42879">
    <property type="entry name" value="3-OXOACYL-(ACYL-CARRIER-PROTEIN) REDUCTASE"/>
    <property type="match status" value="1"/>
</dbReference>
<comment type="caution">
    <text evidence="5">The sequence shown here is derived from an EMBL/GenBank/DDBJ whole genome shotgun (WGS) entry which is preliminary data.</text>
</comment>
<dbReference type="SUPFAM" id="SSF51735">
    <property type="entry name" value="NAD(P)-binding Rossmann-fold domains"/>
    <property type="match status" value="1"/>
</dbReference>
<protein>
    <recommendedName>
        <fullName evidence="2">3-oxoacyl-[acyl-carrier-protein] reductase</fullName>
        <ecNumber evidence="2">1.1.1.100</ecNumber>
    </recommendedName>
</protein>
<comment type="similarity">
    <text evidence="1 4">Belongs to the short-chain dehydrogenases/reductases (SDR) family.</text>
</comment>
<dbReference type="EMBL" id="LAYC01000002">
    <property type="protein sequence ID" value="KYK56370.1"/>
    <property type="molecule type" value="Genomic_DNA"/>
</dbReference>
<dbReference type="PRINTS" id="PR00081">
    <property type="entry name" value="GDHRDH"/>
</dbReference>